<dbReference type="InterPro" id="IPR005624">
    <property type="entry name" value="PduO/GlcC-like"/>
</dbReference>
<dbReference type="RefSeq" id="WP_084532223.1">
    <property type="nucleotide sequence ID" value="NZ_DAONBL010000004.1"/>
</dbReference>
<evidence type="ECO:0000256" key="1">
    <source>
        <dbReference type="ARBA" id="ARBA00022679"/>
    </source>
</evidence>
<accession>A0ABY1JD25</accession>
<proteinExistence type="predicted"/>
<gene>
    <name evidence="5" type="ORF">SAMN05444368_0994</name>
</gene>
<keyword evidence="1" id="KW-0808">Transferase</keyword>
<keyword evidence="3" id="KW-0067">ATP-binding</keyword>
<dbReference type="PANTHER" id="PTHR12213">
    <property type="entry name" value="CORRINOID ADENOSYLTRANSFERASE"/>
    <property type="match status" value="1"/>
</dbReference>
<dbReference type="SUPFAM" id="SSF89028">
    <property type="entry name" value="Cobalamin adenosyltransferase-like"/>
    <property type="match status" value="1"/>
</dbReference>
<keyword evidence="6" id="KW-1185">Reference proteome</keyword>
<keyword evidence="2" id="KW-0547">Nucleotide-binding</keyword>
<feature type="domain" description="Cobalamin adenosyltransferase-like" evidence="4">
    <location>
        <begin position="4"/>
        <end position="158"/>
    </location>
</feature>
<dbReference type="InterPro" id="IPR029499">
    <property type="entry name" value="PduO-typ"/>
</dbReference>
<dbReference type="InterPro" id="IPR036451">
    <property type="entry name" value="CblAdoTrfase-like_sf"/>
</dbReference>
<dbReference type="Gene3D" id="3.30.450.150">
    <property type="entry name" value="Haem-degrading domain"/>
    <property type="match status" value="1"/>
</dbReference>
<dbReference type="NCBIfam" id="TIGR00636">
    <property type="entry name" value="PduO_Nterm"/>
    <property type="match status" value="1"/>
</dbReference>
<dbReference type="SUPFAM" id="SSF143744">
    <property type="entry name" value="GlcG-like"/>
    <property type="match status" value="1"/>
</dbReference>
<evidence type="ECO:0000256" key="2">
    <source>
        <dbReference type="ARBA" id="ARBA00022741"/>
    </source>
</evidence>
<evidence type="ECO:0000256" key="3">
    <source>
        <dbReference type="ARBA" id="ARBA00022840"/>
    </source>
</evidence>
<organism evidence="5 6">
    <name type="scientific">Acetomicrobium flavidum</name>
    <dbReference type="NCBI Taxonomy" id="49896"/>
    <lineage>
        <taxon>Bacteria</taxon>
        <taxon>Thermotogati</taxon>
        <taxon>Synergistota</taxon>
        <taxon>Synergistia</taxon>
        <taxon>Synergistales</taxon>
        <taxon>Acetomicrobiaceae</taxon>
        <taxon>Acetomicrobium</taxon>
    </lineage>
</organism>
<dbReference type="EMBL" id="FSQZ01000001">
    <property type="protein sequence ID" value="SIN66978.1"/>
    <property type="molecule type" value="Genomic_DNA"/>
</dbReference>
<protein>
    <submittedName>
        <fullName evidence="5">ATP:cob(I)alamin adenosyltransferase</fullName>
    </submittedName>
</protein>
<name>A0ABY1JD25_9BACT</name>
<dbReference type="Pfam" id="PF03928">
    <property type="entry name" value="HbpS-like"/>
    <property type="match status" value="1"/>
</dbReference>
<dbReference type="Gene3D" id="1.20.1200.10">
    <property type="entry name" value="Cobalamin adenosyltransferase-like"/>
    <property type="match status" value="1"/>
</dbReference>
<dbReference type="InterPro" id="IPR016030">
    <property type="entry name" value="CblAdoTrfase-like"/>
</dbReference>
<sequence length="317" mass="34561">MVKIYTKTGDVGETSLYDGTRVRKDDPRIVLNGTLDEVTCALGIARSKATPKVSGWICELQSELILVMAYIARGQAQRQKPSPQELEKRIDLLISEYPFFNQFVLPGDDEVSSMLHLARSFARRAERAGLQALELNLIDSETYMYLNRLSDYIYALAISAHWESVINRVTKKVVLKMGQQADMGSKPLNADVARKLMNAGRNKANEIGVPMAMAVCDAFGLPVAFERMEGVLQVSLGLAPKKASTAIKLKMPTGNLAELVQPGKELYGLQNDPELVVFGGGLLLKNGEEIVGAVGVSGGSVKEDTIVAEAMVKAWES</sequence>
<dbReference type="Pfam" id="PF01923">
    <property type="entry name" value="Cob_adeno_trans"/>
    <property type="match status" value="1"/>
</dbReference>
<dbReference type="PANTHER" id="PTHR12213:SF0">
    <property type="entry name" value="CORRINOID ADENOSYLTRANSFERASE MMAB"/>
    <property type="match status" value="1"/>
</dbReference>
<evidence type="ECO:0000259" key="4">
    <source>
        <dbReference type="Pfam" id="PF01923"/>
    </source>
</evidence>
<reference evidence="5 6" key="1">
    <citation type="submission" date="2016-11" db="EMBL/GenBank/DDBJ databases">
        <authorList>
            <person name="Varghese N."/>
            <person name="Submissions S."/>
        </authorList>
    </citation>
    <scope>NUCLEOTIDE SEQUENCE [LARGE SCALE GENOMIC DNA]</scope>
    <source>
        <strain evidence="5 6">DSM 20664</strain>
    </source>
</reference>
<comment type="caution">
    <text evidence="5">The sequence shown here is derived from an EMBL/GenBank/DDBJ whole genome shotgun (WGS) entry which is preliminary data.</text>
</comment>
<evidence type="ECO:0000313" key="5">
    <source>
        <dbReference type="EMBL" id="SIN66978.1"/>
    </source>
</evidence>
<dbReference type="Proteomes" id="UP000185093">
    <property type="component" value="Unassembled WGS sequence"/>
</dbReference>
<dbReference type="InterPro" id="IPR038084">
    <property type="entry name" value="PduO/GlcC-like_sf"/>
</dbReference>
<evidence type="ECO:0000313" key="6">
    <source>
        <dbReference type="Proteomes" id="UP000185093"/>
    </source>
</evidence>